<evidence type="ECO:0000313" key="1">
    <source>
        <dbReference type="EMBL" id="CAD9123091.1"/>
    </source>
</evidence>
<dbReference type="EMBL" id="HBGE01030324">
    <property type="protein sequence ID" value="CAD9123091.1"/>
    <property type="molecule type" value="Transcribed_RNA"/>
</dbReference>
<protein>
    <submittedName>
        <fullName evidence="1">Uncharacterized protein</fullName>
    </submittedName>
</protein>
<accession>A0A7S1Q6G1</accession>
<name>A0A7S1Q6G1_ALECA</name>
<organism evidence="1">
    <name type="scientific">Alexandrium catenella</name>
    <name type="common">Red tide dinoflagellate</name>
    <name type="synonym">Gonyaulax catenella</name>
    <dbReference type="NCBI Taxonomy" id="2925"/>
    <lineage>
        <taxon>Eukaryota</taxon>
        <taxon>Sar</taxon>
        <taxon>Alveolata</taxon>
        <taxon>Dinophyceae</taxon>
        <taxon>Gonyaulacales</taxon>
        <taxon>Pyrocystaceae</taxon>
        <taxon>Alexandrium</taxon>
    </lineage>
</organism>
<reference evidence="1" key="1">
    <citation type="submission" date="2021-01" db="EMBL/GenBank/DDBJ databases">
        <authorList>
            <person name="Corre E."/>
            <person name="Pelletier E."/>
            <person name="Niang G."/>
            <person name="Scheremetjew M."/>
            <person name="Finn R."/>
            <person name="Kale V."/>
            <person name="Holt S."/>
            <person name="Cochrane G."/>
            <person name="Meng A."/>
            <person name="Brown T."/>
            <person name="Cohen L."/>
        </authorList>
    </citation>
    <scope>NUCLEOTIDE SEQUENCE</scope>
    <source>
        <strain evidence="1">OF101</strain>
    </source>
</reference>
<gene>
    <name evidence="1" type="ORF">ACAT0790_LOCUS18278</name>
</gene>
<proteinExistence type="predicted"/>
<sequence>MVWQGSRDSAWTSKVKSGIVFKGDHYVRTRDLLPCEGCACPRSFKPLSKHIIQPGPDAASMARHLGEGFSTAELRRLSRSELTAKYATAVMDAGYACSLDDVYRYEGLDMA</sequence>
<dbReference type="AlphaFoldDB" id="A0A7S1Q6G1"/>